<accession>A0A1G5VGV6</accession>
<evidence type="ECO:0000259" key="4">
    <source>
        <dbReference type="Pfam" id="PF01420"/>
    </source>
</evidence>
<dbReference type="Gene3D" id="3.90.220.20">
    <property type="entry name" value="DNA methylase specificity domains"/>
    <property type="match status" value="2"/>
</dbReference>
<proteinExistence type="inferred from homology"/>
<dbReference type="PANTHER" id="PTHR30408:SF12">
    <property type="entry name" value="TYPE I RESTRICTION ENZYME MJAVIII SPECIFICITY SUBUNIT"/>
    <property type="match status" value="1"/>
</dbReference>
<dbReference type="CDD" id="cd17256">
    <property type="entry name" value="RMtype1_S_EcoJA65PI-TRD1-CR1_like"/>
    <property type="match status" value="1"/>
</dbReference>
<dbReference type="InterPro" id="IPR044946">
    <property type="entry name" value="Restrct_endonuc_typeI_TRD_sf"/>
</dbReference>
<dbReference type="RefSeq" id="WP_149731222.1">
    <property type="nucleotide sequence ID" value="NZ_FMXB01000004.1"/>
</dbReference>
<dbReference type="InterPro" id="IPR000055">
    <property type="entry name" value="Restrct_endonuc_typeI_TRD"/>
</dbReference>
<dbReference type="InterPro" id="IPR052021">
    <property type="entry name" value="Type-I_RS_S_subunit"/>
</dbReference>
<evidence type="ECO:0000313" key="5">
    <source>
        <dbReference type="EMBL" id="SDA45004.1"/>
    </source>
</evidence>
<dbReference type="OrthoDB" id="78459at2157"/>
<feature type="domain" description="Type I restriction modification DNA specificity" evidence="4">
    <location>
        <begin position="217"/>
        <end position="393"/>
    </location>
</feature>
<keyword evidence="6" id="KW-1185">Reference proteome</keyword>
<keyword evidence="2" id="KW-0680">Restriction system</keyword>
<evidence type="ECO:0000313" key="6">
    <source>
        <dbReference type="Proteomes" id="UP000323439"/>
    </source>
</evidence>
<organism evidence="5 6">
    <name type="scientific">Methanobrevibacter millerae</name>
    <dbReference type="NCBI Taxonomy" id="230361"/>
    <lineage>
        <taxon>Archaea</taxon>
        <taxon>Methanobacteriati</taxon>
        <taxon>Methanobacteriota</taxon>
        <taxon>Methanomada group</taxon>
        <taxon>Methanobacteria</taxon>
        <taxon>Methanobacteriales</taxon>
        <taxon>Methanobacteriaceae</taxon>
        <taxon>Methanobrevibacter</taxon>
    </lineage>
</organism>
<dbReference type="SUPFAM" id="SSF116734">
    <property type="entry name" value="DNA methylase specificity domain"/>
    <property type="match status" value="2"/>
</dbReference>
<evidence type="ECO:0000256" key="1">
    <source>
        <dbReference type="ARBA" id="ARBA00010923"/>
    </source>
</evidence>
<name>A0A1G5VGV6_9EURY</name>
<dbReference type="EMBL" id="FMXB01000004">
    <property type="protein sequence ID" value="SDA45004.1"/>
    <property type="molecule type" value="Genomic_DNA"/>
</dbReference>
<dbReference type="GO" id="GO:0009307">
    <property type="term" value="P:DNA restriction-modification system"/>
    <property type="evidence" value="ECO:0007669"/>
    <property type="project" value="UniProtKB-KW"/>
</dbReference>
<evidence type="ECO:0000256" key="3">
    <source>
        <dbReference type="ARBA" id="ARBA00023125"/>
    </source>
</evidence>
<evidence type="ECO:0000256" key="2">
    <source>
        <dbReference type="ARBA" id="ARBA00022747"/>
    </source>
</evidence>
<protein>
    <submittedName>
        <fullName evidence="5">Type I restriction enzyme, S subunit</fullName>
    </submittedName>
</protein>
<comment type="similarity">
    <text evidence="1">Belongs to the type-I restriction system S methylase family.</text>
</comment>
<gene>
    <name evidence="5" type="ORF">SAMN02910315_00590</name>
</gene>
<dbReference type="GO" id="GO:0003677">
    <property type="term" value="F:DNA binding"/>
    <property type="evidence" value="ECO:0007669"/>
    <property type="project" value="UniProtKB-KW"/>
</dbReference>
<keyword evidence="3" id="KW-0238">DNA-binding</keyword>
<dbReference type="Pfam" id="PF01420">
    <property type="entry name" value="Methylase_S"/>
    <property type="match status" value="1"/>
</dbReference>
<sequence length="408" mass="47709">MENEKLVPKLRFSGFNEEWKSFKLNEISERITRKNKSLETDRPLTISAQYGLVDQIEYFNKIVASDSLINYYLLNKGEFAYNKSYSNGYPYGAVKRLDNYENGAISTLYICFKINEKMNSDLLKEYFETDKWYKEIYKIAVEGARNHGLLNIAVNDFFNTKHILPTNTKEQEKLSKFLITVNKKIDLLENQYQSYLDFKKYLMQQIFTQKLRFDFDDEWLSVKLKDISKVTGGKRMPKGSSLINEPNNHPYITVSNMNNDFEDLSTYQYVPAEIYPQIKNYIVDYNDLIISVAGTLGLVKKVPKCLDKANLTENANRISEIKINIDYLQYYLNTTMIQNRIIAVQTNNAQPKLALKEIRNFKIQYPSKEEQVKIVNLMSSVDNKISSIDNNLKNMQEFKKGLLQQMFV</sequence>
<dbReference type="Proteomes" id="UP000323439">
    <property type="component" value="Unassembled WGS sequence"/>
</dbReference>
<reference evidence="5 6" key="1">
    <citation type="submission" date="2016-10" db="EMBL/GenBank/DDBJ databases">
        <authorList>
            <person name="Varghese N."/>
            <person name="Submissions S."/>
        </authorList>
    </citation>
    <scope>NUCLEOTIDE SEQUENCE [LARGE SCALE GENOMIC DNA]</scope>
    <source>
        <strain evidence="5 6">DSM 16643</strain>
    </source>
</reference>
<dbReference type="PANTHER" id="PTHR30408">
    <property type="entry name" value="TYPE-1 RESTRICTION ENZYME ECOKI SPECIFICITY PROTEIN"/>
    <property type="match status" value="1"/>
</dbReference>
<dbReference type="AlphaFoldDB" id="A0A1G5VGV6"/>